<dbReference type="EMBL" id="PDLL01000475">
    <property type="protein sequence ID" value="PYY67536.1"/>
    <property type="molecule type" value="Genomic_DNA"/>
</dbReference>
<comment type="caution">
    <text evidence="2">The sequence shown here is derived from an EMBL/GenBank/DDBJ whole genome shotgun (WGS) entry which is preliminary data.</text>
</comment>
<proteinExistence type="predicted"/>
<feature type="region of interest" description="Disordered" evidence="1">
    <location>
        <begin position="1"/>
        <end position="32"/>
    </location>
</feature>
<dbReference type="Proteomes" id="UP000247437">
    <property type="component" value="Unassembled WGS sequence"/>
</dbReference>
<evidence type="ECO:0000256" key="1">
    <source>
        <dbReference type="SAM" id="MobiDB-lite"/>
    </source>
</evidence>
<accession>A0A2W0EGW0</accession>
<sequence>MSLHTEVAAEKKSVGALAGDGSAGRWHEEGADDEMERVHDQNLIIIFMRQGGGISCSESPVTFG</sequence>
<organism evidence="2 3">
    <name type="scientific">Pseudomonas jessenii</name>
    <dbReference type="NCBI Taxonomy" id="77298"/>
    <lineage>
        <taxon>Bacteria</taxon>
        <taxon>Pseudomonadati</taxon>
        <taxon>Pseudomonadota</taxon>
        <taxon>Gammaproteobacteria</taxon>
        <taxon>Pseudomonadales</taxon>
        <taxon>Pseudomonadaceae</taxon>
        <taxon>Pseudomonas</taxon>
    </lineage>
</organism>
<protein>
    <submittedName>
        <fullName evidence="2">Uncharacterized protein</fullName>
    </submittedName>
</protein>
<reference evidence="2 3" key="1">
    <citation type="journal article" date="2018" name="Appl. Microbiol. Biotechnol.">
        <title>Characterization of the caprolactam degradation pathway in Pseudomonas jessenii using mass spectrometry-based proteomics.</title>
        <authorList>
            <person name="Otzen M."/>
            <person name="Palacio C."/>
            <person name="Janssen D.B."/>
        </authorList>
    </citation>
    <scope>NUCLEOTIDE SEQUENCE [LARGE SCALE GENOMIC DNA]</scope>
    <source>
        <strain evidence="2 3">GO3</strain>
    </source>
</reference>
<dbReference type="AlphaFoldDB" id="A0A2W0EGW0"/>
<gene>
    <name evidence="2" type="ORF">CRX42_26495</name>
</gene>
<evidence type="ECO:0000313" key="2">
    <source>
        <dbReference type="EMBL" id="PYY67536.1"/>
    </source>
</evidence>
<evidence type="ECO:0000313" key="3">
    <source>
        <dbReference type="Proteomes" id="UP000247437"/>
    </source>
</evidence>
<name>A0A2W0EGW0_PSEJE</name>